<evidence type="ECO:0000259" key="8">
    <source>
        <dbReference type="Pfam" id="PF02055"/>
    </source>
</evidence>
<dbReference type="PANTHER" id="PTHR11069">
    <property type="entry name" value="GLUCOSYLCERAMIDASE"/>
    <property type="match status" value="1"/>
</dbReference>
<dbReference type="GO" id="GO:0006680">
    <property type="term" value="P:glucosylceramide catabolic process"/>
    <property type="evidence" value="ECO:0007669"/>
    <property type="project" value="TreeGrafter"/>
</dbReference>
<evidence type="ECO:0000256" key="4">
    <source>
        <dbReference type="ARBA" id="ARBA00022729"/>
    </source>
</evidence>
<feature type="domain" description="Glycosyl hydrolase family 30 TIM-barrel" evidence="8">
    <location>
        <begin position="95"/>
        <end position="243"/>
    </location>
</feature>
<proteinExistence type="inferred from homology"/>
<evidence type="ECO:0000256" key="6">
    <source>
        <dbReference type="RuleBase" id="RU361188"/>
    </source>
</evidence>
<comment type="similarity">
    <text evidence="2 6">Belongs to the glycosyl hydrolase 30 family.</text>
</comment>
<dbReference type="InterPro" id="IPR033453">
    <property type="entry name" value="Glyco_hydro_30_TIM-barrel"/>
</dbReference>
<dbReference type="Proteomes" id="UP001328107">
    <property type="component" value="Unassembled WGS sequence"/>
</dbReference>
<name>A0AAN5HYZ2_9BILA</name>
<evidence type="ECO:0000313" key="9">
    <source>
        <dbReference type="EMBL" id="GMR46003.1"/>
    </source>
</evidence>
<protein>
    <recommendedName>
        <fullName evidence="3 6">Glucosylceramidase</fullName>
        <ecNumber evidence="3 6">3.2.1.45</ecNumber>
    </recommendedName>
</protein>
<keyword evidence="6" id="KW-0326">Glycosidase</keyword>
<feature type="non-terminal residue" evidence="9">
    <location>
        <position position="244"/>
    </location>
</feature>
<sequence>MLSFLSVLLLLSGATASPCVKRYYPTFMSNSFVCVCNSTYCDTYDELPLNSGTANIYSSSSGGDRMSASTKSISSSSTPMAGKIMLNPAVTYQDIIGFGGGFTDSTGMNIASLTQPAQANLMNSMFGDSGAKYTTGRVPIASTDFSLSAYSYDDVAGDTALSNFALNNADLDYKIPYILDAINLTHGNIRLFSSPWSAPAWMKTSGKMAGPGEVLPNLKATWANYYVRFFEEYLARGVSFWATT</sequence>
<dbReference type="Pfam" id="PF02055">
    <property type="entry name" value="Glyco_hydro_30"/>
    <property type="match status" value="1"/>
</dbReference>
<accession>A0AAN5HYZ2</accession>
<dbReference type="EMBL" id="BTRK01000004">
    <property type="protein sequence ID" value="GMR46003.1"/>
    <property type="molecule type" value="Genomic_DNA"/>
</dbReference>
<dbReference type="GO" id="GO:0004348">
    <property type="term" value="F:glucosylceramidase activity"/>
    <property type="evidence" value="ECO:0007669"/>
    <property type="project" value="UniProtKB-EC"/>
</dbReference>
<comment type="catalytic activity">
    <reaction evidence="1">
        <text>a beta-D-glucosyl-(1&lt;-&gt;1')-N-acylsphing-4-enine + H2O = an N-acylsphing-4-enine + D-glucose</text>
        <dbReference type="Rhea" id="RHEA:13269"/>
        <dbReference type="ChEBI" id="CHEBI:4167"/>
        <dbReference type="ChEBI" id="CHEBI:15377"/>
        <dbReference type="ChEBI" id="CHEBI:22801"/>
        <dbReference type="ChEBI" id="CHEBI:52639"/>
        <dbReference type="EC" id="3.2.1.45"/>
    </reaction>
    <physiologicalReaction direction="left-to-right" evidence="1">
        <dbReference type="Rhea" id="RHEA:13270"/>
    </physiologicalReaction>
</comment>
<keyword evidence="5 6" id="KW-0378">Hydrolase</keyword>
<evidence type="ECO:0000313" key="10">
    <source>
        <dbReference type="Proteomes" id="UP001328107"/>
    </source>
</evidence>
<evidence type="ECO:0000256" key="1">
    <source>
        <dbReference type="ARBA" id="ARBA00001013"/>
    </source>
</evidence>
<dbReference type="AlphaFoldDB" id="A0AAN5HYZ2"/>
<gene>
    <name evidence="9" type="ORF">PMAYCL1PPCAC_16198</name>
</gene>
<comment type="caution">
    <text evidence="9">The sequence shown here is derived from an EMBL/GenBank/DDBJ whole genome shotgun (WGS) entry which is preliminary data.</text>
</comment>
<evidence type="ECO:0000256" key="7">
    <source>
        <dbReference type="SAM" id="SignalP"/>
    </source>
</evidence>
<keyword evidence="6" id="KW-0746">Sphingolipid metabolism</keyword>
<dbReference type="SUPFAM" id="SSF51011">
    <property type="entry name" value="Glycosyl hydrolase domain"/>
    <property type="match status" value="1"/>
</dbReference>
<feature type="chain" id="PRO_5042819869" description="Glucosylceramidase" evidence="7">
    <location>
        <begin position="17"/>
        <end position="244"/>
    </location>
</feature>
<reference evidence="10" key="1">
    <citation type="submission" date="2022-10" db="EMBL/GenBank/DDBJ databases">
        <title>Genome assembly of Pristionchus species.</title>
        <authorList>
            <person name="Yoshida K."/>
            <person name="Sommer R.J."/>
        </authorList>
    </citation>
    <scope>NUCLEOTIDE SEQUENCE [LARGE SCALE GENOMIC DNA]</scope>
    <source>
        <strain evidence="10">RS5460</strain>
    </source>
</reference>
<keyword evidence="10" id="KW-1185">Reference proteome</keyword>
<dbReference type="Gene3D" id="3.20.20.80">
    <property type="entry name" value="Glycosidases"/>
    <property type="match status" value="1"/>
</dbReference>
<keyword evidence="6" id="KW-0443">Lipid metabolism</keyword>
<evidence type="ECO:0000256" key="3">
    <source>
        <dbReference type="ARBA" id="ARBA00012658"/>
    </source>
</evidence>
<organism evidence="9 10">
    <name type="scientific">Pristionchus mayeri</name>
    <dbReference type="NCBI Taxonomy" id="1317129"/>
    <lineage>
        <taxon>Eukaryota</taxon>
        <taxon>Metazoa</taxon>
        <taxon>Ecdysozoa</taxon>
        <taxon>Nematoda</taxon>
        <taxon>Chromadorea</taxon>
        <taxon>Rhabditida</taxon>
        <taxon>Rhabditina</taxon>
        <taxon>Diplogasteromorpha</taxon>
        <taxon>Diplogasteroidea</taxon>
        <taxon>Neodiplogasteridae</taxon>
        <taxon>Pristionchus</taxon>
    </lineage>
</organism>
<evidence type="ECO:0000256" key="2">
    <source>
        <dbReference type="ARBA" id="ARBA00005382"/>
    </source>
</evidence>
<dbReference type="PRINTS" id="PR00843">
    <property type="entry name" value="GLHYDRLASE30"/>
</dbReference>
<dbReference type="SUPFAM" id="SSF51445">
    <property type="entry name" value="(Trans)glycosidases"/>
    <property type="match status" value="1"/>
</dbReference>
<keyword evidence="4 7" id="KW-0732">Signal</keyword>
<dbReference type="EC" id="3.2.1.45" evidence="3 6"/>
<dbReference type="InterPro" id="IPR001139">
    <property type="entry name" value="Glyco_hydro_30"/>
</dbReference>
<dbReference type="PANTHER" id="PTHR11069:SF23">
    <property type="entry name" value="LYSOSOMAL ACID GLUCOSYLCERAMIDASE"/>
    <property type="match status" value="1"/>
</dbReference>
<evidence type="ECO:0000256" key="5">
    <source>
        <dbReference type="ARBA" id="ARBA00022801"/>
    </source>
</evidence>
<dbReference type="GO" id="GO:0016020">
    <property type="term" value="C:membrane"/>
    <property type="evidence" value="ECO:0007669"/>
    <property type="project" value="GOC"/>
</dbReference>
<feature type="signal peptide" evidence="7">
    <location>
        <begin position="1"/>
        <end position="16"/>
    </location>
</feature>
<dbReference type="InterPro" id="IPR017853">
    <property type="entry name" value="GH"/>
</dbReference>